<dbReference type="AlphaFoldDB" id="A0A820LYY5"/>
<accession>A0A820LYY5</accession>
<comment type="caution">
    <text evidence="1">The sequence shown here is derived from an EMBL/GenBank/DDBJ whole genome shotgun (WGS) entry which is preliminary data.</text>
</comment>
<sequence length="157" mass="17765">MGSAKANARGRQLQEVFKDGLIECVDDDIPTFEKNDYEVKLDWMLGSQPLLSFISNVETHPTIGTLSGHKPLTFNMSTGAEQKPTSSRISLNFKAEKWSVFRSTLDQQLMLWNNDRRLHSALDIEEYMAYITNSILVATKEDIAPTTTTNRSYTLSE</sequence>
<dbReference type="Proteomes" id="UP000663836">
    <property type="component" value="Unassembled WGS sequence"/>
</dbReference>
<protein>
    <submittedName>
        <fullName evidence="1">Uncharacterized protein</fullName>
    </submittedName>
</protein>
<reference evidence="1" key="1">
    <citation type="submission" date="2021-02" db="EMBL/GenBank/DDBJ databases">
        <authorList>
            <person name="Nowell W R."/>
        </authorList>
    </citation>
    <scope>NUCLEOTIDE SEQUENCE</scope>
</reference>
<gene>
    <name evidence="1" type="ORF">JBS370_LOCUS42368</name>
</gene>
<name>A0A820LYY5_9BILA</name>
<evidence type="ECO:0000313" key="1">
    <source>
        <dbReference type="EMBL" id="CAF4365585.1"/>
    </source>
</evidence>
<dbReference type="Gene3D" id="3.60.10.10">
    <property type="entry name" value="Endonuclease/exonuclease/phosphatase"/>
    <property type="match status" value="1"/>
</dbReference>
<organism evidence="1 2">
    <name type="scientific">Rotaria sordida</name>
    <dbReference type="NCBI Taxonomy" id="392033"/>
    <lineage>
        <taxon>Eukaryota</taxon>
        <taxon>Metazoa</taxon>
        <taxon>Spiralia</taxon>
        <taxon>Gnathifera</taxon>
        <taxon>Rotifera</taxon>
        <taxon>Eurotatoria</taxon>
        <taxon>Bdelloidea</taxon>
        <taxon>Philodinida</taxon>
        <taxon>Philodinidae</taxon>
        <taxon>Rotaria</taxon>
    </lineage>
</organism>
<evidence type="ECO:0000313" key="2">
    <source>
        <dbReference type="Proteomes" id="UP000663836"/>
    </source>
</evidence>
<dbReference type="EMBL" id="CAJOBD010055520">
    <property type="protein sequence ID" value="CAF4365585.1"/>
    <property type="molecule type" value="Genomic_DNA"/>
</dbReference>
<proteinExistence type="predicted"/>
<dbReference type="InterPro" id="IPR036691">
    <property type="entry name" value="Endo/exonu/phosph_ase_sf"/>
</dbReference>
<feature type="non-terminal residue" evidence="1">
    <location>
        <position position="157"/>
    </location>
</feature>